<dbReference type="GO" id="GO:0000139">
    <property type="term" value="C:Golgi membrane"/>
    <property type="evidence" value="ECO:0007669"/>
    <property type="project" value="UniProtKB-SubCell"/>
</dbReference>
<feature type="region of interest" description="Disordered" evidence="10">
    <location>
        <begin position="779"/>
        <end position="800"/>
    </location>
</feature>
<organism evidence="13 14">
    <name type="scientific">Brettanomyces naardenensis</name>
    <name type="common">Yeast</name>
    <dbReference type="NCBI Taxonomy" id="13370"/>
    <lineage>
        <taxon>Eukaryota</taxon>
        <taxon>Fungi</taxon>
        <taxon>Dikarya</taxon>
        <taxon>Ascomycota</taxon>
        <taxon>Saccharomycotina</taxon>
        <taxon>Pichiomycetes</taxon>
        <taxon>Pichiales</taxon>
        <taxon>Pichiaceae</taxon>
        <taxon>Brettanomyces</taxon>
    </lineage>
</organism>
<reference evidence="13 14" key="1">
    <citation type="submission" date="2018-12" db="EMBL/GenBank/DDBJ databases">
        <authorList>
            <person name="Tiukova I."/>
            <person name="Dainat J."/>
        </authorList>
    </citation>
    <scope>NUCLEOTIDE SEQUENCE [LARGE SCALE GENOMIC DNA]</scope>
</reference>
<keyword evidence="7" id="KW-0472">Membrane</keyword>
<evidence type="ECO:0000256" key="1">
    <source>
        <dbReference type="ARBA" id="ARBA00004395"/>
    </source>
</evidence>
<dbReference type="GO" id="GO:0005801">
    <property type="term" value="C:cis-Golgi network"/>
    <property type="evidence" value="ECO:0007669"/>
    <property type="project" value="InterPro"/>
</dbReference>
<accession>A0A448YTR1</accession>
<dbReference type="Pfam" id="PF04136">
    <property type="entry name" value="COG3_N"/>
    <property type="match status" value="1"/>
</dbReference>
<evidence type="ECO:0000256" key="8">
    <source>
        <dbReference type="ARBA" id="ARBA00031339"/>
    </source>
</evidence>
<dbReference type="AlphaFoldDB" id="A0A448YTR1"/>
<keyword evidence="9" id="KW-0175">Coiled coil</keyword>
<evidence type="ECO:0000313" key="13">
    <source>
        <dbReference type="EMBL" id="VEU24278.1"/>
    </source>
</evidence>
<dbReference type="InterPro" id="IPR048685">
    <property type="entry name" value="COG3_C"/>
</dbReference>
<dbReference type="GO" id="GO:0006891">
    <property type="term" value="P:intra-Golgi vesicle-mediated transport"/>
    <property type="evidence" value="ECO:0007669"/>
    <property type="project" value="TreeGrafter"/>
</dbReference>
<name>A0A448YTR1_BRENA</name>
<feature type="coiled-coil region" evidence="9">
    <location>
        <begin position="103"/>
        <end position="130"/>
    </location>
</feature>
<protein>
    <recommendedName>
        <fullName evidence="3">Conserved oligomeric Golgi complex subunit 3</fullName>
    </recommendedName>
    <alternativeName>
        <fullName evidence="8">Component of oligomeric Golgi complex 3</fullName>
    </alternativeName>
</protein>
<dbReference type="OrthoDB" id="296793at2759"/>
<dbReference type="GO" id="GO:0032258">
    <property type="term" value="P:cytoplasm to vacuole targeting by the Cvt pathway"/>
    <property type="evidence" value="ECO:0007669"/>
    <property type="project" value="TreeGrafter"/>
</dbReference>
<dbReference type="STRING" id="13370.A0A448YTR1"/>
<dbReference type="PANTHER" id="PTHR13302:SF8">
    <property type="entry name" value="CONSERVED OLIGOMERIC GOLGI COMPLEX SUBUNIT 3"/>
    <property type="match status" value="1"/>
</dbReference>
<dbReference type="InterPro" id="IPR048320">
    <property type="entry name" value="COG3_N"/>
</dbReference>
<gene>
    <name evidence="13" type="ORF">BRENAR_LOCUS5006</name>
</gene>
<keyword evidence="5" id="KW-0653">Protein transport</keyword>
<evidence type="ECO:0000256" key="3">
    <source>
        <dbReference type="ARBA" id="ARBA00020976"/>
    </source>
</evidence>
<evidence type="ECO:0000256" key="9">
    <source>
        <dbReference type="SAM" id="Coils"/>
    </source>
</evidence>
<keyword evidence="6" id="KW-0333">Golgi apparatus</keyword>
<evidence type="ECO:0000256" key="4">
    <source>
        <dbReference type="ARBA" id="ARBA00022448"/>
    </source>
</evidence>
<dbReference type="FunCoup" id="A0A448YTR1">
    <property type="interactions" value="753"/>
</dbReference>
<evidence type="ECO:0000256" key="7">
    <source>
        <dbReference type="ARBA" id="ARBA00023136"/>
    </source>
</evidence>
<proteinExistence type="inferred from homology"/>
<feature type="domain" description="Conserved oligomeric Golgi complex subunit 3 N-terminal" evidence="11">
    <location>
        <begin position="92"/>
        <end position="240"/>
    </location>
</feature>
<sequence length="800" mass="91814">MNIPGIGSPIELDGELKKRNISKKRAKSFSSVEQRLKVKVNVQHGLMLYPFTELEKMNLWDREIKKFESDLSIDPDDELLIDDLRMQNVFEFQDYLKFTLHENMSFEREAEEIIEKLDELLTINDQVTKQTEDFQAKSDRLVTEVDKLGQLQTELSEKLSYFESLDPIVQTLNTSSSGSIVVKSNFQDEILGRLDKCIGFVNDPNNQVFKEAEVYRFRFKQCMVRALTLIRNYVTTTIREVERDVERKITEQKGNEQGTTSRVIIDAMIYGKFTEDMSEASRLFRQLYRRSSAKAEHSDEYFGLLNDCYNQYFKSRRSLLSGINDPHSDNGVSTSETVQTNLSYFSKLLEKESQVFKKVFLIPETEVSEVLDNATNISAMNTFFETLVDPLYEVLRDRIIRENNIGELCECVGVIEGYFDIDDEHFSDTSRLGPDVTYSSDFPSPEGSIDYQRLFKMLLEDTQSRLVFRVRRYIDGNVVNYQRTGNELAIGNRKDSTRQAHTFDPELDTQEKIGASGSTGVQFSMETNLIYPPVIKSVKLLSKIYQLVSQNIFDDLANSIVHLAIVSLKNSFDSDISLESKLYEIRNLMFLKDYMSVFDIEGSSRETTIDFSGLTNFYHAIFGGRKNTKGILSSSKSTNPFFVAIPTVVTDFFNCKAEIQSTLRDVVHDFINESKKSFLEPLSEYPERSSLSSTMDKFMEKLHKELPRLGPRIADYIEDQQTLYYLIDGIQGEVIEEYERFYNKASETEKSAQIESLLDGETVISTWGSIIAEMLADMDSNPIDSDPDLPDQGTEVNEMS</sequence>
<keyword evidence="4" id="KW-0813">Transport</keyword>
<evidence type="ECO:0000256" key="10">
    <source>
        <dbReference type="SAM" id="MobiDB-lite"/>
    </source>
</evidence>
<feature type="domain" description="Conserved oligomeric Golgi complex subunit 3 C-terminal" evidence="12">
    <location>
        <begin position="266"/>
        <end position="613"/>
    </location>
</feature>
<evidence type="ECO:0000259" key="12">
    <source>
        <dbReference type="Pfam" id="PF20671"/>
    </source>
</evidence>
<dbReference type="GO" id="GO:0006914">
    <property type="term" value="P:autophagy"/>
    <property type="evidence" value="ECO:0007669"/>
    <property type="project" value="TreeGrafter"/>
</dbReference>
<keyword evidence="14" id="KW-1185">Reference proteome</keyword>
<dbReference type="InParanoid" id="A0A448YTR1"/>
<dbReference type="GO" id="GO:0017119">
    <property type="term" value="C:Golgi transport complex"/>
    <property type="evidence" value="ECO:0007669"/>
    <property type="project" value="TreeGrafter"/>
</dbReference>
<comment type="subcellular location">
    <subcellularLocation>
        <location evidence="1">Golgi apparatus membrane</location>
        <topology evidence="1">Peripheral membrane protein</topology>
    </subcellularLocation>
</comment>
<dbReference type="EMBL" id="CAACVR010000076">
    <property type="protein sequence ID" value="VEU24278.1"/>
    <property type="molecule type" value="Genomic_DNA"/>
</dbReference>
<dbReference type="InterPro" id="IPR007265">
    <property type="entry name" value="COG_su3"/>
</dbReference>
<evidence type="ECO:0000256" key="5">
    <source>
        <dbReference type="ARBA" id="ARBA00022927"/>
    </source>
</evidence>
<dbReference type="Proteomes" id="UP000290900">
    <property type="component" value="Unassembled WGS sequence"/>
</dbReference>
<evidence type="ECO:0000256" key="2">
    <source>
        <dbReference type="ARBA" id="ARBA00009936"/>
    </source>
</evidence>
<evidence type="ECO:0000256" key="6">
    <source>
        <dbReference type="ARBA" id="ARBA00023034"/>
    </source>
</evidence>
<dbReference type="Pfam" id="PF20671">
    <property type="entry name" value="COG3_C"/>
    <property type="match status" value="1"/>
</dbReference>
<evidence type="ECO:0000259" key="11">
    <source>
        <dbReference type="Pfam" id="PF04136"/>
    </source>
</evidence>
<dbReference type="PANTHER" id="PTHR13302">
    <property type="entry name" value="CONSERVED OLIGOMERIC GOLGI COMPLEX COMPONENT 3"/>
    <property type="match status" value="1"/>
</dbReference>
<comment type="similarity">
    <text evidence="2">Belongs to the COG3 family.</text>
</comment>
<evidence type="ECO:0000313" key="14">
    <source>
        <dbReference type="Proteomes" id="UP000290900"/>
    </source>
</evidence>
<dbReference type="GO" id="GO:0007030">
    <property type="term" value="P:Golgi organization"/>
    <property type="evidence" value="ECO:0007669"/>
    <property type="project" value="TreeGrafter"/>
</dbReference>